<dbReference type="AlphaFoldDB" id="A0A0F9TBS1"/>
<organism evidence="2">
    <name type="scientific">marine sediment metagenome</name>
    <dbReference type="NCBI Taxonomy" id="412755"/>
    <lineage>
        <taxon>unclassified sequences</taxon>
        <taxon>metagenomes</taxon>
        <taxon>ecological metagenomes</taxon>
    </lineage>
</organism>
<reference evidence="2" key="1">
    <citation type="journal article" date="2015" name="Nature">
        <title>Complex archaea that bridge the gap between prokaryotes and eukaryotes.</title>
        <authorList>
            <person name="Spang A."/>
            <person name="Saw J.H."/>
            <person name="Jorgensen S.L."/>
            <person name="Zaremba-Niedzwiedzka K."/>
            <person name="Martijn J."/>
            <person name="Lind A.E."/>
            <person name="van Eijk R."/>
            <person name="Schleper C."/>
            <person name="Guy L."/>
            <person name="Ettema T.J."/>
        </authorList>
    </citation>
    <scope>NUCLEOTIDE SEQUENCE</scope>
</reference>
<name>A0A0F9TBS1_9ZZZZ</name>
<evidence type="ECO:0000313" key="2">
    <source>
        <dbReference type="EMBL" id="KKN72377.1"/>
    </source>
</evidence>
<evidence type="ECO:0000256" key="1">
    <source>
        <dbReference type="SAM" id="Phobius"/>
    </source>
</evidence>
<keyword evidence="1" id="KW-0472">Membrane</keyword>
<feature type="transmembrane region" description="Helical" evidence="1">
    <location>
        <begin position="7"/>
        <end position="31"/>
    </location>
</feature>
<protein>
    <submittedName>
        <fullName evidence="2">Uncharacterized protein</fullName>
    </submittedName>
</protein>
<proteinExistence type="predicted"/>
<dbReference type="EMBL" id="LAZR01000363">
    <property type="protein sequence ID" value="KKN72377.1"/>
    <property type="molecule type" value="Genomic_DNA"/>
</dbReference>
<gene>
    <name evidence="2" type="ORF">LCGC14_0410880</name>
</gene>
<accession>A0A0F9TBS1</accession>
<sequence length="34" mass="3746">MSELTELLAIVGAIAVVIIWVTGVIKIIHWITNK</sequence>
<keyword evidence="1" id="KW-1133">Transmembrane helix</keyword>
<comment type="caution">
    <text evidence="2">The sequence shown here is derived from an EMBL/GenBank/DDBJ whole genome shotgun (WGS) entry which is preliminary data.</text>
</comment>
<keyword evidence="1" id="KW-0812">Transmembrane</keyword>